<dbReference type="InterPro" id="IPR043083">
    <property type="entry name" value="Gp27_dom3"/>
</dbReference>
<evidence type="ECO:0000259" key="2">
    <source>
        <dbReference type="Pfam" id="PF09096"/>
    </source>
</evidence>
<sequence length="406" mass="46393">MSKSVQRAGYPNVSIKLYQDYDAWLQNRFVELAATFTTLTMRDGLYGNNEGLLQFYDNKNLHTKMDGEQIIQISVANANTQRTISRIYGSKHFSVGVDSKGDNIITIQLAPIHILENLKFSRTFFANASQSIAEMINVIYQDRPLISPVVESLNVYVPKVPWCDNISKYFNFVRDTGLAVDSDQFVFVWEDIQGIRFMDYQQMIAQEAKPFIIGEPRLVGQFVNQLENPIAFDFEWLTKANQHTRNPMTNVTIYAHSFVDKDVTRIVVGEGQNSVLVSRSGAYAEQVYRNGYEEALRLGTMAQYDGYAHVKTYGDFELCPGQKLNFYDQKNQFGTDFYIDEVIHEISNNHSITNIYAFTNGKPIIPVEPIKVKNELKTYNPDENIEDEWEGSEDTETGTETPQTDS</sequence>
<feature type="domain" description="Bacteriophage T4 Gp27 baseplate hub C-terminal" evidence="2">
    <location>
        <begin position="203"/>
        <end position="375"/>
    </location>
</feature>
<dbReference type="InterPro" id="IPR043085">
    <property type="entry name" value="Gp27_dom2"/>
</dbReference>
<dbReference type="Gene3D" id="3.30.1920.40">
    <property type="match status" value="1"/>
</dbReference>
<dbReference type="GO" id="GO:0098025">
    <property type="term" value="C:virus tail, baseplate"/>
    <property type="evidence" value="ECO:0007669"/>
    <property type="project" value="InterPro"/>
</dbReference>
<dbReference type="InterPro" id="IPR043504">
    <property type="entry name" value="Peptidase_S1_PA_chymotrypsin"/>
</dbReference>
<dbReference type="InterPro" id="IPR015180">
    <property type="entry name" value="Phage_T4_Gp27_C"/>
</dbReference>
<proteinExistence type="predicted"/>
<dbReference type="OrthoDB" id="2757at10239"/>
<feature type="compositionally biased region" description="Acidic residues" evidence="1">
    <location>
        <begin position="383"/>
        <end position="397"/>
    </location>
</feature>
<dbReference type="Gene3D" id="2.40.30.150">
    <property type="entry name" value="Bacteriophage T4, Gp27, baseplate hub, domain 3"/>
    <property type="match status" value="1"/>
</dbReference>
<dbReference type="SUPFAM" id="SSF69279">
    <property type="entry name" value="Phage tail proteins"/>
    <property type="match status" value="2"/>
</dbReference>
<dbReference type="Pfam" id="PF09097">
    <property type="entry name" value="Phage-tail_1"/>
    <property type="match status" value="1"/>
</dbReference>
<organism evidence="4 5">
    <name type="scientific">Serratia phage CHI14</name>
    <dbReference type="NCBI Taxonomy" id="2006941"/>
    <lineage>
        <taxon>Viruses</taxon>
        <taxon>Duplodnaviria</taxon>
        <taxon>Heunggongvirae</taxon>
        <taxon>Uroviricota</taxon>
        <taxon>Caudoviricetes</taxon>
        <taxon>Pantevenvirales</taxon>
        <taxon>Straboviridae</taxon>
        <taxon>Tevenvirinae</taxon>
        <taxon>Winklervirus</taxon>
        <taxon>Winklervirus chi14</taxon>
    </lineage>
</organism>
<dbReference type="RefSeq" id="YP_009609519.1">
    <property type="nucleotide sequence ID" value="NC_041996.1"/>
</dbReference>
<reference evidence="4 5" key="1">
    <citation type="submission" date="2017-04" db="EMBL/GenBank/DDBJ databases">
        <title>Environmental T4-family bacteriophages evolve to escape abortive infection via multiple routes in a bacterial host employing altruistic suicide through Type III toxin-antitoxin systems.</title>
        <authorList>
            <person name="Chen B."/>
            <person name="Salmond G.P.C."/>
            <person name="Akusobi C."/>
            <person name="Fang X."/>
        </authorList>
    </citation>
    <scope>NUCLEOTIDE SEQUENCE [LARGE SCALE GENOMIC DNA]</scope>
</reference>
<dbReference type="Gene3D" id="2.40.10.10">
    <property type="entry name" value="Trypsin-like serine proteases"/>
    <property type="match status" value="1"/>
</dbReference>
<dbReference type="KEGG" id="vg:40085603"/>
<dbReference type="Gene3D" id="3.55.50.20">
    <property type="match status" value="1"/>
</dbReference>
<dbReference type="Proteomes" id="UP000225148">
    <property type="component" value="Segment"/>
</dbReference>
<evidence type="ECO:0000256" key="1">
    <source>
        <dbReference type="SAM" id="MobiDB-lite"/>
    </source>
</evidence>
<feature type="region of interest" description="Disordered" evidence="1">
    <location>
        <begin position="377"/>
        <end position="406"/>
    </location>
</feature>
<dbReference type="Pfam" id="PF09096">
    <property type="entry name" value="Phage-tail_2"/>
    <property type="match status" value="1"/>
</dbReference>
<dbReference type="InterPro" id="IPR043084">
    <property type="entry name" value="Gp27_dom4"/>
</dbReference>
<accession>A0A1Z1LXS8</accession>
<keyword evidence="5" id="KW-1185">Reference proteome</keyword>
<feature type="domain" description="Bacteriophage T4 Gp27 baseplate hub N-terminal" evidence="3">
    <location>
        <begin position="6"/>
        <end position="200"/>
    </location>
</feature>
<dbReference type="InterPro" id="IPR015181">
    <property type="entry name" value="Phage_T4_Gp27_N"/>
</dbReference>
<evidence type="ECO:0000313" key="4">
    <source>
        <dbReference type="EMBL" id="ARW57617.1"/>
    </source>
</evidence>
<dbReference type="EMBL" id="MF036690">
    <property type="protein sequence ID" value="ARW57617.1"/>
    <property type="molecule type" value="Genomic_DNA"/>
</dbReference>
<evidence type="ECO:0000259" key="3">
    <source>
        <dbReference type="Pfam" id="PF09097"/>
    </source>
</evidence>
<name>A0A1Z1LXS8_9CAUD</name>
<dbReference type="GeneID" id="40085603"/>
<protein>
    <submittedName>
        <fullName evidence="4">Baseplate hub subunit</fullName>
    </submittedName>
</protein>
<evidence type="ECO:0000313" key="5">
    <source>
        <dbReference type="Proteomes" id="UP000225148"/>
    </source>
</evidence>